<keyword evidence="1" id="KW-1133">Transmembrane helix</keyword>
<evidence type="ECO:0000256" key="1">
    <source>
        <dbReference type="SAM" id="Phobius"/>
    </source>
</evidence>
<evidence type="ECO:0000313" key="3">
    <source>
        <dbReference type="EMBL" id="QJA69269.1"/>
    </source>
</evidence>
<organism evidence="3">
    <name type="scientific">viral metagenome</name>
    <dbReference type="NCBI Taxonomy" id="1070528"/>
    <lineage>
        <taxon>unclassified sequences</taxon>
        <taxon>metagenomes</taxon>
        <taxon>organismal metagenomes</taxon>
    </lineage>
</organism>
<sequence length="134" mass="14328">MNQTIEKLKKALAHNQFLATALVIVICMSIWFIGCQSTTPSPLRPEIKVTRAELEDEIAAFATKVDQAVADLDRQDAFKQKLAEIGIAVAQGGTIDPIGAGVTLIGILGLGAVADNRKKDSIIKTLKNGNKETV</sequence>
<dbReference type="PROSITE" id="PS51257">
    <property type="entry name" value="PROKAR_LIPOPROTEIN"/>
    <property type="match status" value="1"/>
</dbReference>
<dbReference type="AlphaFoldDB" id="A0A6M3JGF4"/>
<accession>A0A6M3JGF4</accession>
<feature type="transmembrane region" description="Helical" evidence="1">
    <location>
        <begin position="12"/>
        <end position="34"/>
    </location>
</feature>
<dbReference type="EMBL" id="MT141491">
    <property type="protein sequence ID" value="QJA63159.1"/>
    <property type="molecule type" value="Genomic_DNA"/>
</dbReference>
<dbReference type="EMBL" id="MT141691">
    <property type="protein sequence ID" value="QJA69269.1"/>
    <property type="molecule type" value="Genomic_DNA"/>
</dbReference>
<evidence type="ECO:0000313" key="2">
    <source>
        <dbReference type="EMBL" id="QJA63159.1"/>
    </source>
</evidence>
<proteinExistence type="predicted"/>
<keyword evidence="1" id="KW-0472">Membrane</keyword>
<keyword evidence="1" id="KW-0812">Transmembrane</keyword>
<gene>
    <name evidence="3" type="ORF">MM415A04830_0008</name>
    <name evidence="2" type="ORF">MM415B00647_0032</name>
</gene>
<name>A0A6M3JGF4_9ZZZZ</name>
<protein>
    <submittedName>
        <fullName evidence="3">Uncharacterized protein</fullName>
    </submittedName>
</protein>
<reference evidence="3" key="1">
    <citation type="submission" date="2020-03" db="EMBL/GenBank/DDBJ databases">
        <title>The deep terrestrial virosphere.</title>
        <authorList>
            <person name="Holmfeldt K."/>
            <person name="Nilsson E."/>
            <person name="Simone D."/>
            <person name="Lopez-Fernandez M."/>
            <person name="Wu X."/>
            <person name="de Brujin I."/>
            <person name="Lundin D."/>
            <person name="Andersson A."/>
            <person name="Bertilsson S."/>
            <person name="Dopson M."/>
        </authorList>
    </citation>
    <scope>NUCLEOTIDE SEQUENCE</scope>
    <source>
        <strain evidence="3">MM415A04830</strain>
        <strain evidence="2">MM415B00647</strain>
    </source>
</reference>